<dbReference type="InterPro" id="IPR055201">
    <property type="entry name" value="IHF-like_H2TH"/>
</dbReference>
<evidence type="ECO:0000259" key="2">
    <source>
        <dbReference type="Pfam" id="PF22525"/>
    </source>
</evidence>
<dbReference type="RefSeq" id="WP_276094896.1">
    <property type="nucleotide sequence ID" value="NZ_JARJBC010000014.1"/>
</dbReference>
<feature type="region of interest" description="Disordered" evidence="1">
    <location>
        <begin position="84"/>
        <end position="103"/>
    </location>
</feature>
<protein>
    <submittedName>
        <fullName evidence="3">Integration host factor, actinobacterial type</fullName>
    </submittedName>
</protein>
<dbReference type="Gene3D" id="1.10.8.50">
    <property type="match status" value="1"/>
</dbReference>
<dbReference type="EMBL" id="JARJBC010000014">
    <property type="protein sequence ID" value="MDF3291731.1"/>
    <property type="molecule type" value="Genomic_DNA"/>
</dbReference>
<feature type="domain" description="Integration host factor-like helix-two turn-helix" evidence="2">
    <location>
        <begin position="33"/>
        <end position="101"/>
    </location>
</feature>
<name>A0ABT5ZPS8_9ACTN</name>
<feature type="region of interest" description="Disordered" evidence="1">
    <location>
        <begin position="1"/>
        <end position="20"/>
    </location>
</feature>
<dbReference type="InterPro" id="IPR047806">
    <property type="entry name" value="IHF_actinobact"/>
</dbReference>
<gene>
    <name evidence="3" type="primary">mihF</name>
    <name evidence="3" type="ORF">P3G67_21375</name>
</gene>
<dbReference type="Proteomes" id="UP001216579">
    <property type="component" value="Unassembled WGS sequence"/>
</dbReference>
<dbReference type="NCBIfam" id="NF041260">
    <property type="entry name" value="actino_IHF"/>
    <property type="match status" value="1"/>
</dbReference>
<keyword evidence="4" id="KW-1185">Reference proteome</keyword>
<sequence length="103" mass="10937">MPLPSMTPEQRQAALQKAAEARRARTGLLDSVRSGKKRLSQVLAAAKTDPVVAKTKVSQLLRAVPGLGPAKVAALMDEIGIDPDRRVGGLGDRQRSELADRVG</sequence>
<proteinExistence type="predicted"/>
<accession>A0ABT5ZPS8</accession>
<evidence type="ECO:0000313" key="4">
    <source>
        <dbReference type="Proteomes" id="UP001216579"/>
    </source>
</evidence>
<organism evidence="3 4">
    <name type="scientific">Streptomyces silvisoli</name>
    <dbReference type="NCBI Taxonomy" id="3034235"/>
    <lineage>
        <taxon>Bacteria</taxon>
        <taxon>Bacillati</taxon>
        <taxon>Actinomycetota</taxon>
        <taxon>Actinomycetes</taxon>
        <taxon>Kitasatosporales</taxon>
        <taxon>Streptomycetaceae</taxon>
        <taxon>Streptomyces</taxon>
    </lineage>
</organism>
<evidence type="ECO:0000313" key="3">
    <source>
        <dbReference type="EMBL" id="MDF3291731.1"/>
    </source>
</evidence>
<dbReference type="SUPFAM" id="SSF46946">
    <property type="entry name" value="S13-like H2TH domain"/>
    <property type="match status" value="1"/>
</dbReference>
<dbReference type="InterPro" id="IPR010979">
    <property type="entry name" value="Ribosomal_uS13-like_H2TH"/>
</dbReference>
<reference evidence="3 4" key="1">
    <citation type="submission" date="2023-03" db="EMBL/GenBank/DDBJ databases">
        <title>Draft genome sequence of Streptomyces sp. RB6PN23 isolated from peat swamp forest in Thailand.</title>
        <authorList>
            <person name="Klaysubun C."/>
            <person name="Duangmal K."/>
        </authorList>
    </citation>
    <scope>NUCLEOTIDE SEQUENCE [LARGE SCALE GENOMIC DNA]</scope>
    <source>
        <strain evidence="3 4">RB6PN23</strain>
    </source>
</reference>
<evidence type="ECO:0000256" key="1">
    <source>
        <dbReference type="SAM" id="MobiDB-lite"/>
    </source>
</evidence>
<comment type="caution">
    <text evidence="3">The sequence shown here is derived from an EMBL/GenBank/DDBJ whole genome shotgun (WGS) entry which is preliminary data.</text>
</comment>
<dbReference type="Pfam" id="PF22525">
    <property type="entry name" value="H2TH_5"/>
    <property type="match status" value="1"/>
</dbReference>